<keyword evidence="12" id="KW-1185">Reference proteome</keyword>
<comment type="catalytic activity">
    <reaction evidence="8">
        <text>L-threonyl-[protein] + ATP = O-phospho-L-threonyl-[protein] + ADP + H(+)</text>
        <dbReference type="Rhea" id="RHEA:46608"/>
        <dbReference type="Rhea" id="RHEA-COMP:11060"/>
        <dbReference type="Rhea" id="RHEA-COMP:11605"/>
        <dbReference type="ChEBI" id="CHEBI:15378"/>
        <dbReference type="ChEBI" id="CHEBI:30013"/>
        <dbReference type="ChEBI" id="CHEBI:30616"/>
        <dbReference type="ChEBI" id="CHEBI:61977"/>
        <dbReference type="ChEBI" id="CHEBI:456216"/>
        <dbReference type="EC" id="2.7.11.1"/>
    </reaction>
</comment>
<name>A0A9Q0KF09_9MAGN</name>
<dbReference type="EC" id="2.7.11.1" evidence="2"/>
<comment type="similarity">
    <text evidence="1">Belongs to the protein kinase superfamily. AGC Ser/Thr protein kinase family.</text>
</comment>
<evidence type="ECO:0000256" key="7">
    <source>
        <dbReference type="ARBA" id="ARBA00022840"/>
    </source>
</evidence>
<evidence type="ECO:0000256" key="4">
    <source>
        <dbReference type="ARBA" id="ARBA00022679"/>
    </source>
</evidence>
<reference evidence="11" key="1">
    <citation type="journal article" date="2023" name="Plant J.">
        <title>The genome of the king protea, Protea cynaroides.</title>
        <authorList>
            <person name="Chang J."/>
            <person name="Duong T.A."/>
            <person name="Schoeman C."/>
            <person name="Ma X."/>
            <person name="Roodt D."/>
            <person name="Barker N."/>
            <person name="Li Z."/>
            <person name="Van de Peer Y."/>
            <person name="Mizrachi E."/>
        </authorList>
    </citation>
    <scope>NUCLEOTIDE SEQUENCE</scope>
    <source>
        <tissue evidence="11">Young leaves</tissue>
    </source>
</reference>
<dbReference type="Gene3D" id="3.30.200.20">
    <property type="entry name" value="Phosphorylase Kinase, domain 1"/>
    <property type="match status" value="1"/>
</dbReference>
<keyword evidence="3" id="KW-0723">Serine/threonine-protein kinase</keyword>
<gene>
    <name evidence="11" type="ORF">NE237_015973</name>
</gene>
<dbReference type="SMART" id="SM00220">
    <property type="entry name" value="S_TKc"/>
    <property type="match status" value="1"/>
</dbReference>
<accession>A0A9Q0KF09</accession>
<dbReference type="Pfam" id="PF00069">
    <property type="entry name" value="Pkinase"/>
    <property type="match status" value="1"/>
</dbReference>
<evidence type="ECO:0000256" key="9">
    <source>
        <dbReference type="ARBA" id="ARBA00048679"/>
    </source>
</evidence>
<evidence type="ECO:0000256" key="1">
    <source>
        <dbReference type="ARBA" id="ARBA00009903"/>
    </source>
</evidence>
<dbReference type="InterPro" id="IPR008271">
    <property type="entry name" value="Ser/Thr_kinase_AS"/>
</dbReference>
<sequence>MGAEDNRCEPEQEQETPLLDLKTLKVISVLGRGAKGVVFLVKNEATGENLALKVMLKALIEKKFKDNGDKDIGSPFRRIWFERDVLKSFGHPLLPRLRGVVETDKIIGLAIDYCPGKDLNCLRKNQTEKMFSDDIIRFFAAELVLALEYLHGLGIVYRDLKPENVMIQKNGQLMLVDFDLSTKLLAKSSPNLVRFFDRAQRA</sequence>
<dbReference type="PANTHER" id="PTHR45637">
    <property type="entry name" value="FLIPPASE KINASE 1-RELATED"/>
    <property type="match status" value="1"/>
</dbReference>
<dbReference type="AlphaFoldDB" id="A0A9Q0KF09"/>
<dbReference type="Gene3D" id="1.10.510.10">
    <property type="entry name" value="Transferase(Phosphotransferase) domain 1"/>
    <property type="match status" value="1"/>
</dbReference>
<comment type="catalytic activity">
    <reaction evidence="9">
        <text>L-seryl-[protein] + ATP = O-phospho-L-seryl-[protein] + ADP + H(+)</text>
        <dbReference type="Rhea" id="RHEA:17989"/>
        <dbReference type="Rhea" id="RHEA-COMP:9863"/>
        <dbReference type="Rhea" id="RHEA-COMP:11604"/>
        <dbReference type="ChEBI" id="CHEBI:15378"/>
        <dbReference type="ChEBI" id="CHEBI:29999"/>
        <dbReference type="ChEBI" id="CHEBI:30616"/>
        <dbReference type="ChEBI" id="CHEBI:83421"/>
        <dbReference type="ChEBI" id="CHEBI:456216"/>
        <dbReference type="EC" id="2.7.11.1"/>
    </reaction>
</comment>
<evidence type="ECO:0000256" key="3">
    <source>
        <dbReference type="ARBA" id="ARBA00022527"/>
    </source>
</evidence>
<evidence type="ECO:0000256" key="6">
    <source>
        <dbReference type="ARBA" id="ARBA00022777"/>
    </source>
</evidence>
<dbReference type="GO" id="GO:0005524">
    <property type="term" value="F:ATP binding"/>
    <property type="evidence" value="ECO:0007669"/>
    <property type="project" value="UniProtKB-KW"/>
</dbReference>
<dbReference type="GO" id="GO:0004674">
    <property type="term" value="F:protein serine/threonine kinase activity"/>
    <property type="evidence" value="ECO:0007669"/>
    <property type="project" value="UniProtKB-KW"/>
</dbReference>
<comment type="caution">
    <text evidence="11">The sequence shown here is derived from an EMBL/GenBank/DDBJ whole genome shotgun (WGS) entry which is preliminary data.</text>
</comment>
<keyword evidence="4" id="KW-0808">Transferase</keyword>
<dbReference type="Proteomes" id="UP001141806">
    <property type="component" value="Unassembled WGS sequence"/>
</dbReference>
<evidence type="ECO:0000313" key="12">
    <source>
        <dbReference type="Proteomes" id="UP001141806"/>
    </source>
</evidence>
<protein>
    <recommendedName>
        <fullName evidence="2">non-specific serine/threonine protein kinase</fullName>
        <ecNumber evidence="2">2.7.11.1</ecNumber>
    </recommendedName>
</protein>
<dbReference type="InterPro" id="IPR011009">
    <property type="entry name" value="Kinase-like_dom_sf"/>
</dbReference>
<evidence type="ECO:0000256" key="2">
    <source>
        <dbReference type="ARBA" id="ARBA00012513"/>
    </source>
</evidence>
<proteinExistence type="inferred from homology"/>
<dbReference type="EMBL" id="JAMYWD010000006">
    <property type="protein sequence ID" value="KAJ4969272.1"/>
    <property type="molecule type" value="Genomic_DNA"/>
</dbReference>
<dbReference type="InterPro" id="IPR000719">
    <property type="entry name" value="Prot_kinase_dom"/>
</dbReference>
<dbReference type="PROSITE" id="PS00108">
    <property type="entry name" value="PROTEIN_KINASE_ST"/>
    <property type="match status" value="1"/>
</dbReference>
<dbReference type="PROSITE" id="PS50011">
    <property type="entry name" value="PROTEIN_KINASE_DOM"/>
    <property type="match status" value="1"/>
</dbReference>
<keyword evidence="6" id="KW-0418">Kinase</keyword>
<organism evidence="11 12">
    <name type="scientific">Protea cynaroides</name>
    <dbReference type="NCBI Taxonomy" id="273540"/>
    <lineage>
        <taxon>Eukaryota</taxon>
        <taxon>Viridiplantae</taxon>
        <taxon>Streptophyta</taxon>
        <taxon>Embryophyta</taxon>
        <taxon>Tracheophyta</taxon>
        <taxon>Spermatophyta</taxon>
        <taxon>Magnoliopsida</taxon>
        <taxon>Proteales</taxon>
        <taxon>Proteaceae</taxon>
        <taxon>Protea</taxon>
    </lineage>
</organism>
<keyword evidence="7" id="KW-0067">ATP-binding</keyword>
<evidence type="ECO:0000259" key="10">
    <source>
        <dbReference type="PROSITE" id="PS50011"/>
    </source>
</evidence>
<evidence type="ECO:0000256" key="8">
    <source>
        <dbReference type="ARBA" id="ARBA00047899"/>
    </source>
</evidence>
<evidence type="ECO:0000313" key="11">
    <source>
        <dbReference type="EMBL" id="KAJ4969272.1"/>
    </source>
</evidence>
<evidence type="ECO:0000256" key="5">
    <source>
        <dbReference type="ARBA" id="ARBA00022741"/>
    </source>
</evidence>
<dbReference type="OrthoDB" id="432483at2759"/>
<dbReference type="FunFam" id="1.10.510.10:FF:000294">
    <property type="entry name" value="Serine/threonine-protein kinase OXI1"/>
    <property type="match status" value="1"/>
</dbReference>
<dbReference type="SUPFAM" id="SSF56112">
    <property type="entry name" value="Protein kinase-like (PK-like)"/>
    <property type="match status" value="1"/>
</dbReference>
<feature type="domain" description="Protein kinase" evidence="10">
    <location>
        <begin position="24"/>
        <end position="202"/>
    </location>
</feature>
<keyword evidence="5" id="KW-0547">Nucleotide-binding</keyword>